<dbReference type="InterPro" id="IPR049452">
    <property type="entry name" value="Anoctamin_TM"/>
</dbReference>
<feature type="transmembrane region" description="Helical" evidence="6">
    <location>
        <begin position="303"/>
        <end position="326"/>
    </location>
</feature>
<dbReference type="EMBL" id="MU853409">
    <property type="protein sequence ID" value="KAK4134385.1"/>
    <property type="molecule type" value="Genomic_DNA"/>
</dbReference>
<protein>
    <submittedName>
        <fullName evidence="9">DUF590-domain-containing protein</fullName>
    </submittedName>
</protein>
<comment type="subcellular location">
    <subcellularLocation>
        <location evidence="1">Membrane</location>
        <topology evidence="1">Multi-pass membrane protein</topology>
    </subcellularLocation>
</comment>
<dbReference type="Proteomes" id="UP001304895">
    <property type="component" value="Unassembled WGS sequence"/>
</dbReference>
<evidence type="ECO:0000259" key="8">
    <source>
        <dbReference type="Pfam" id="PF20877"/>
    </source>
</evidence>
<keyword evidence="2 6" id="KW-0812">Transmembrane</keyword>
<evidence type="ECO:0000256" key="3">
    <source>
        <dbReference type="ARBA" id="ARBA00022989"/>
    </source>
</evidence>
<evidence type="ECO:0000259" key="7">
    <source>
        <dbReference type="Pfam" id="PF04547"/>
    </source>
</evidence>
<keyword evidence="10" id="KW-1185">Reference proteome</keyword>
<name>A0AAN6UKQ3_9PEZI</name>
<dbReference type="AlphaFoldDB" id="A0AAN6UKQ3"/>
<evidence type="ECO:0000256" key="1">
    <source>
        <dbReference type="ARBA" id="ARBA00004141"/>
    </source>
</evidence>
<evidence type="ECO:0000256" key="6">
    <source>
        <dbReference type="SAM" id="Phobius"/>
    </source>
</evidence>
<feature type="transmembrane region" description="Helical" evidence="6">
    <location>
        <begin position="338"/>
        <end position="358"/>
    </location>
</feature>
<dbReference type="Pfam" id="PF04547">
    <property type="entry name" value="Anoctamin"/>
    <property type="match status" value="1"/>
</dbReference>
<evidence type="ECO:0000313" key="9">
    <source>
        <dbReference type="EMBL" id="KAK4134385.1"/>
    </source>
</evidence>
<keyword evidence="4 6" id="KW-0472">Membrane</keyword>
<dbReference type="PANTHER" id="PTHR12308:SF73">
    <property type="entry name" value="ANOCTAMIN"/>
    <property type="match status" value="1"/>
</dbReference>
<feature type="transmembrane region" description="Helical" evidence="6">
    <location>
        <begin position="222"/>
        <end position="243"/>
    </location>
</feature>
<feature type="transmembrane region" description="Helical" evidence="6">
    <location>
        <begin position="196"/>
        <end position="216"/>
    </location>
</feature>
<dbReference type="PANTHER" id="PTHR12308">
    <property type="entry name" value="ANOCTAMIN"/>
    <property type="match status" value="1"/>
</dbReference>
<dbReference type="GO" id="GO:0016020">
    <property type="term" value="C:membrane"/>
    <property type="evidence" value="ECO:0007669"/>
    <property type="project" value="UniProtKB-SubCell"/>
</dbReference>
<accession>A0AAN6UKQ3</accession>
<comment type="caution">
    <text evidence="9">The sequence shown here is derived from an EMBL/GenBank/DDBJ whole genome shotgun (WGS) entry which is preliminary data.</text>
</comment>
<feature type="region of interest" description="Disordered" evidence="5">
    <location>
        <begin position="94"/>
        <end position="113"/>
    </location>
</feature>
<evidence type="ECO:0000256" key="2">
    <source>
        <dbReference type="ARBA" id="ARBA00022692"/>
    </source>
</evidence>
<feature type="transmembrane region" description="Helical" evidence="6">
    <location>
        <begin position="578"/>
        <end position="598"/>
    </location>
</feature>
<feature type="transmembrane region" description="Helical" evidence="6">
    <location>
        <begin position="386"/>
        <end position="407"/>
    </location>
</feature>
<feature type="domain" description="Anoctamin transmembrane" evidence="7">
    <location>
        <begin position="188"/>
        <end position="656"/>
    </location>
</feature>
<keyword evidence="3 6" id="KW-1133">Transmembrane helix</keyword>
<feature type="transmembrane region" description="Helical" evidence="6">
    <location>
        <begin position="618"/>
        <end position="638"/>
    </location>
</feature>
<organism evidence="9 10">
    <name type="scientific">Trichocladium antarcticum</name>
    <dbReference type="NCBI Taxonomy" id="1450529"/>
    <lineage>
        <taxon>Eukaryota</taxon>
        <taxon>Fungi</taxon>
        <taxon>Dikarya</taxon>
        <taxon>Ascomycota</taxon>
        <taxon>Pezizomycotina</taxon>
        <taxon>Sordariomycetes</taxon>
        <taxon>Sordariomycetidae</taxon>
        <taxon>Sordariales</taxon>
        <taxon>Chaetomiaceae</taxon>
        <taxon>Trichocladium</taxon>
    </lineage>
</organism>
<dbReference type="GO" id="GO:0005254">
    <property type="term" value="F:chloride channel activity"/>
    <property type="evidence" value="ECO:0007669"/>
    <property type="project" value="TreeGrafter"/>
</dbReference>
<sequence>MAGSHDVDKDKESKSNFDVDYVIHYSIPPTETAEAEAAFTQLITALAAAGFATEVRPGRTRASLLVLVRLASDRLLASQIYRARVQDWLYGVRPDAPTPPGSGSGSGSDGDEPVTPAERLRLAYLLITTPRNEGGAGVTVGAKGTGPGARQWRFVKSVFPLHDRAFNRRWIGEWSKKYQLEAGDIDEIRDRFGERVAFYFAFLQQYFLFLLFPAAFGAAVWLLLGSFSCVYAVVNGLWGVVFFEHWKVKEVDLAVQWGVRGVSRIQHPRPQFRFEREGVDPVTGEIVKVYPPLKRLGRQLLQVPFAAACVVALGGLIVSCFAIEIFLTEVYNGPFKQYLTFLPTILLTVFMPTLTGLLTKLAEWLSDFENYETQDAHQASFVQKIFVINFITSYLGIFLTAFVYVPFGKILVPHLDVFQLTARRFTAEGEPLPTKSWEMNPNRLTQQVIYFTVTAQIVNFATEAIVPYAKRRLFKTVEKVQSELSDKTADQVAKDQPEEAEFLERVRDEAELDQYDVTIDYREMVIQFGYLSLFSVVWPLTACSFLVNNWIEARSDAMKIAINSQRPIPWRADSIGPWLNSLGFLSWLGSLTSAALVFLFNHSTKNGVDASPWDIRGWALLLSILFAEHLYLAVQLVVREVIRKFDSPGLQKERAERFAMRKRLLQRTVDHDVTEEVGGPGVSGGEKITRETLEDEVRRLSMAGQGTPERLFWLRQRGADETIQVGRALIAEAAAANQTKARK</sequence>
<dbReference type="InterPro" id="IPR049456">
    <property type="entry name" value="Anoctamin_N_fung"/>
</dbReference>
<gene>
    <name evidence="9" type="ORF">BT67DRAFT_442303</name>
</gene>
<dbReference type="GO" id="GO:0032541">
    <property type="term" value="C:cortical endoplasmic reticulum"/>
    <property type="evidence" value="ECO:0007669"/>
    <property type="project" value="TreeGrafter"/>
</dbReference>
<reference evidence="9" key="2">
    <citation type="submission" date="2023-05" db="EMBL/GenBank/DDBJ databases">
        <authorList>
            <consortium name="Lawrence Berkeley National Laboratory"/>
            <person name="Steindorff A."/>
            <person name="Hensen N."/>
            <person name="Bonometti L."/>
            <person name="Westerberg I."/>
            <person name="Brannstrom I.O."/>
            <person name="Guillou S."/>
            <person name="Cros-Aarteil S."/>
            <person name="Calhoun S."/>
            <person name="Haridas S."/>
            <person name="Kuo A."/>
            <person name="Mondo S."/>
            <person name="Pangilinan J."/>
            <person name="Riley R."/>
            <person name="Labutti K."/>
            <person name="Andreopoulos B."/>
            <person name="Lipzen A."/>
            <person name="Chen C."/>
            <person name="Yanf M."/>
            <person name="Daum C."/>
            <person name="Ng V."/>
            <person name="Clum A."/>
            <person name="Ohm R."/>
            <person name="Martin F."/>
            <person name="Silar P."/>
            <person name="Natvig D."/>
            <person name="Lalanne C."/>
            <person name="Gautier V."/>
            <person name="Ament-Velasquez S.L."/>
            <person name="Kruys A."/>
            <person name="Hutchinson M.I."/>
            <person name="Powell A.J."/>
            <person name="Barry K."/>
            <person name="Miller A.N."/>
            <person name="Grigoriev I.V."/>
            <person name="Debuchy R."/>
            <person name="Gladieux P."/>
            <person name="Thoren M.H."/>
            <person name="Johannesson H."/>
        </authorList>
    </citation>
    <scope>NUCLEOTIDE SEQUENCE</scope>
    <source>
        <strain evidence="9">CBS 123565</strain>
    </source>
</reference>
<evidence type="ECO:0000256" key="5">
    <source>
        <dbReference type="SAM" id="MobiDB-lite"/>
    </source>
</evidence>
<feature type="domain" description="Anoctamin alpha-beta plait" evidence="8">
    <location>
        <begin position="18"/>
        <end position="142"/>
    </location>
</feature>
<proteinExistence type="predicted"/>
<reference evidence="9" key="1">
    <citation type="journal article" date="2023" name="Mol. Phylogenet. Evol.">
        <title>Genome-scale phylogeny and comparative genomics of the fungal order Sordariales.</title>
        <authorList>
            <person name="Hensen N."/>
            <person name="Bonometti L."/>
            <person name="Westerberg I."/>
            <person name="Brannstrom I.O."/>
            <person name="Guillou S."/>
            <person name="Cros-Aarteil S."/>
            <person name="Calhoun S."/>
            <person name="Haridas S."/>
            <person name="Kuo A."/>
            <person name="Mondo S."/>
            <person name="Pangilinan J."/>
            <person name="Riley R."/>
            <person name="LaButti K."/>
            <person name="Andreopoulos B."/>
            <person name="Lipzen A."/>
            <person name="Chen C."/>
            <person name="Yan M."/>
            <person name="Daum C."/>
            <person name="Ng V."/>
            <person name="Clum A."/>
            <person name="Steindorff A."/>
            <person name="Ohm R.A."/>
            <person name="Martin F."/>
            <person name="Silar P."/>
            <person name="Natvig D.O."/>
            <person name="Lalanne C."/>
            <person name="Gautier V."/>
            <person name="Ament-Velasquez S.L."/>
            <person name="Kruys A."/>
            <person name="Hutchinson M.I."/>
            <person name="Powell A.J."/>
            <person name="Barry K."/>
            <person name="Miller A.N."/>
            <person name="Grigoriev I.V."/>
            <person name="Debuchy R."/>
            <person name="Gladieux P."/>
            <person name="Hiltunen Thoren M."/>
            <person name="Johannesson H."/>
        </authorList>
    </citation>
    <scope>NUCLEOTIDE SEQUENCE</scope>
    <source>
        <strain evidence="9">CBS 123565</strain>
    </source>
</reference>
<dbReference type="Pfam" id="PF20877">
    <property type="entry name" value="Anoctamin_N"/>
    <property type="match status" value="1"/>
</dbReference>
<dbReference type="InterPro" id="IPR007632">
    <property type="entry name" value="Anoctamin"/>
</dbReference>
<evidence type="ECO:0000256" key="4">
    <source>
        <dbReference type="ARBA" id="ARBA00023136"/>
    </source>
</evidence>
<evidence type="ECO:0000313" key="10">
    <source>
        <dbReference type="Proteomes" id="UP001304895"/>
    </source>
</evidence>